<keyword evidence="4" id="KW-1185">Reference proteome</keyword>
<gene>
    <name evidence="3" type="ORF">EV655_11412</name>
</gene>
<dbReference type="Gene3D" id="1.25.40.10">
    <property type="entry name" value="Tetratricopeptide repeat domain"/>
    <property type="match status" value="1"/>
</dbReference>
<organism evidence="3 4">
    <name type="scientific">Rhodovulum euryhalinum</name>
    <dbReference type="NCBI Taxonomy" id="35805"/>
    <lineage>
        <taxon>Bacteria</taxon>
        <taxon>Pseudomonadati</taxon>
        <taxon>Pseudomonadota</taxon>
        <taxon>Alphaproteobacteria</taxon>
        <taxon>Rhodobacterales</taxon>
        <taxon>Paracoccaceae</taxon>
        <taxon>Rhodovulum</taxon>
    </lineage>
</organism>
<feature type="signal peptide" evidence="1">
    <location>
        <begin position="1"/>
        <end position="21"/>
    </location>
</feature>
<comment type="caution">
    <text evidence="3">The sequence shown here is derived from an EMBL/GenBank/DDBJ whole genome shotgun (WGS) entry which is preliminary data.</text>
</comment>
<dbReference type="AlphaFoldDB" id="A0A4R2K875"/>
<evidence type="ECO:0000313" key="3">
    <source>
        <dbReference type="EMBL" id="TCO69561.1"/>
    </source>
</evidence>
<accession>A0A4R2K875</accession>
<dbReference type="InterPro" id="IPR011990">
    <property type="entry name" value="TPR-like_helical_dom_sf"/>
</dbReference>
<feature type="chain" id="PRO_5020867143" description="Peptidoglycan binding-like domain-containing protein" evidence="1">
    <location>
        <begin position="22"/>
        <end position="468"/>
    </location>
</feature>
<proteinExistence type="predicted"/>
<evidence type="ECO:0000256" key="1">
    <source>
        <dbReference type="SAM" id="SignalP"/>
    </source>
</evidence>
<dbReference type="SUPFAM" id="SSF47090">
    <property type="entry name" value="PGBD-like"/>
    <property type="match status" value="1"/>
</dbReference>
<sequence length="468" mass="49784">MPRPPLLLVACLLLGPVAFPAAGRDLPDVATLQKNLFSTETATRDAAEAQLRDLAGTGDAAAAGILSRAFERQGDLQAAIDILGPAATSGDIPSIQRLTWLLRQIGADDGKIFEALRMGWEAGDVVSGVSYARGLMREPDPDRIRAARQIFEAASALPGFNAWSDLARMRRAGEGGEVDPEGAFLAMRNAAEAGNAWSALHLARMLLNGEGTQPDPAEALRNFKVALTGEGDVVTTARRDLATAHLYRKFGALSDPGAGLDLVAEGIAAGDPGMVRVAVTMREEKGAIARKTEDLRKTALDIAGQAAASGDETAARSLFDYWHRLATRSPNAARQSAMIVEAYGALLDRPRLVRHELVQTAPRIEGQAARAEAVAMLETLEGKDYTAALLDLRPHQRLYVQALQSRLARGGFDPGMADGLIGPGTRQAIDAFCKSHGVESECRHGPVSWQLGKAIGNFLNPANDPARP</sequence>
<dbReference type="EMBL" id="SLWW01000014">
    <property type="protein sequence ID" value="TCO69561.1"/>
    <property type="molecule type" value="Genomic_DNA"/>
</dbReference>
<dbReference type="InterPro" id="IPR036366">
    <property type="entry name" value="PGBDSf"/>
</dbReference>
<dbReference type="SUPFAM" id="SSF81901">
    <property type="entry name" value="HCP-like"/>
    <property type="match status" value="1"/>
</dbReference>
<dbReference type="InterPro" id="IPR002477">
    <property type="entry name" value="Peptidoglycan-bd-like"/>
</dbReference>
<protein>
    <recommendedName>
        <fullName evidence="2">Peptidoglycan binding-like domain-containing protein</fullName>
    </recommendedName>
</protein>
<feature type="domain" description="Peptidoglycan binding-like" evidence="2">
    <location>
        <begin position="400"/>
        <end position="437"/>
    </location>
</feature>
<evidence type="ECO:0000313" key="4">
    <source>
        <dbReference type="Proteomes" id="UP000295142"/>
    </source>
</evidence>
<evidence type="ECO:0000259" key="2">
    <source>
        <dbReference type="Pfam" id="PF01471"/>
    </source>
</evidence>
<dbReference type="OrthoDB" id="5395100at2"/>
<dbReference type="Proteomes" id="UP000295142">
    <property type="component" value="Unassembled WGS sequence"/>
</dbReference>
<name>A0A4R2K875_9RHOB</name>
<dbReference type="Pfam" id="PF01471">
    <property type="entry name" value="PG_binding_1"/>
    <property type="match status" value="1"/>
</dbReference>
<reference evidence="3 4" key="1">
    <citation type="submission" date="2019-03" db="EMBL/GenBank/DDBJ databases">
        <title>Genomic Encyclopedia of Type Strains, Phase IV (KMG-IV): sequencing the most valuable type-strain genomes for metagenomic binning, comparative biology and taxonomic classification.</title>
        <authorList>
            <person name="Goeker M."/>
        </authorList>
    </citation>
    <scope>NUCLEOTIDE SEQUENCE [LARGE SCALE GENOMIC DNA]</scope>
    <source>
        <strain evidence="3 4">DSM 4868</strain>
    </source>
</reference>
<dbReference type="RefSeq" id="WP_132546211.1">
    <property type="nucleotide sequence ID" value="NZ_SLWW01000014.1"/>
</dbReference>
<dbReference type="InterPro" id="IPR036365">
    <property type="entry name" value="PGBD-like_sf"/>
</dbReference>
<keyword evidence="1" id="KW-0732">Signal</keyword>
<dbReference type="Gene3D" id="1.10.101.10">
    <property type="entry name" value="PGBD-like superfamily/PGBD"/>
    <property type="match status" value="1"/>
</dbReference>